<evidence type="ECO:0000313" key="3">
    <source>
        <dbReference type="Proteomes" id="UP000077266"/>
    </source>
</evidence>
<name>A0A165BQN6_EXIGL</name>
<evidence type="ECO:0000313" key="2">
    <source>
        <dbReference type="EMBL" id="KZV81075.1"/>
    </source>
</evidence>
<sequence>MHCLFRHAEMTELASPRSNRSMSLASSGVSTQRALKLTHWGGCCPKTRSEPAHPVPNYVPPSQRRRRRRRINKTVPALRGAGAGRRLSTFSFAKQLASNQVFTRTRPRSHQQPSVTDLPRSLERQKHFGTERAHVRQRLSPRILLHSSRCWLGISDVTSRYDIGRLTTRRYRNMGEVVIASLWRHCSSNVECLARPTPPCGTDTRELQTRGPPRHRNGLLHTGRVACIIDVLPSGLARPADRQHTRATLSQRCHGPVSPSLCGSALSRAAQVNGQRLEEEALEWNESARPGSTAYKEKAQSGGRSFPSGLNCPGSFCVRPS</sequence>
<accession>A0A165BQN6</accession>
<keyword evidence="3" id="KW-1185">Reference proteome</keyword>
<organism evidence="2 3">
    <name type="scientific">Exidia glandulosa HHB12029</name>
    <dbReference type="NCBI Taxonomy" id="1314781"/>
    <lineage>
        <taxon>Eukaryota</taxon>
        <taxon>Fungi</taxon>
        <taxon>Dikarya</taxon>
        <taxon>Basidiomycota</taxon>
        <taxon>Agaricomycotina</taxon>
        <taxon>Agaricomycetes</taxon>
        <taxon>Auriculariales</taxon>
        <taxon>Exidiaceae</taxon>
        <taxon>Exidia</taxon>
    </lineage>
</organism>
<gene>
    <name evidence="2" type="ORF">EXIGLDRAFT_394122</name>
</gene>
<feature type="region of interest" description="Disordered" evidence="1">
    <location>
        <begin position="45"/>
        <end position="71"/>
    </location>
</feature>
<protein>
    <submittedName>
        <fullName evidence="2">Uncharacterized protein</fullName>
    </submittedName>
</protein>
<proteinExistence type="predicted"/>
<dbReference type="Proteomes" id="UP000077266">
    <property type="component" value="Unassembled WGS sequence"/>
</dbReference>
<reference evidence="2 3" key="1">
    <citation type="journal article" date="2016" name="Mol. Biol. Evol.">
        <title>Comparative Genomics of Early-Diverging Mushroom-Forming Fungi Provides Insights into the Origins of Lignocellulose Decay Capabilities.</title>
        <authorList>
            <person name="Nagy L.G."/>
            <person name="Riley R."/>
            <person name="Tritt A."/>
            <person name="Adam C."/>
            <person name="Daum C."/>
            <person name="Floudas D."/>
            <person name="Sun H."/>
            <person name="Yadav J.S."/>
            <person name="Pangilinan J."/>
            <person name="Larsson K.H."/>
            <person name="Matsuura K."/>
            <person name="Barry K."/>
            <person name="Labutti K."/>
            <person name="Kuo R."/>
            <person name="Ohm R.A."/>
            <person name="Bhattacharya S.S."/>
            <person name="Shirouzu T."/>
            <person name="Yoshinaga Y."/>
            <person name="Martin F.M."/>
            <person name="Grigoriev I.V."/>
            <person name="Hibbett D.S."/>
        </authorList>
    </citation>
    <scope>NUCLEOTIDE SEQUENCE [LARGE SCALE GENOMIC DNA]</scope>
    <source>
        <strain evidence="2 3">HHB12029</strain>
    </source>
</reference>
<dbReference type="AlphaFoldDB" id="A0A165BQN6"/>
<evidence type="ECO:0000256" key="1">
    <source>
        <dbReference type="SAM" id="MobiDB-lite"/>
    </source>
</evidence>
<dbReference type="EMBL" id="KV426421">
    <property type="protein sequence ID" value="KZV81075.1"/>
    <property type="molecule type" value="Genomic_DNA"/>
</dbReference>
<feature type="region of interest" description="Disordered" evidence="1">
    <location>
        <begin position="288"/>
        <end position="313"/>
    </location>
</feature>
<dbReference type="InParanoid" id="A0A165BQN6"/>